<protein>
    <submittedName>
        <fullName evidence="2">Uncharacterized protein</fullName>
    </submittedName>
</protein>
<comment type="caution">
    <text evidence="2">The sequence shown here is derived from an EMBL/GenBank/DDBJ whole genome shotgun (WGS) entry which is preliminary data.</text>
</comment>
<organism evidence="2 3">
    <name type="scientific">Hypsizygus marmoreus</name>
    <name type="common">White beech mushroom</name>
    <name type="synonym">Agaricus marmoreus</name>
    <dbReference type="NCBI Taxonomy" id="39966"/>
    <lineage>
        <taxon>Eukaryota</taxon>
        <taxon>Fungi</taxon>
        <taxon>Dikarya</taxon>
        <taxon>Basidiomycota</taxon>
        <taxon>Agaricomycotina</taxon>
        <taxon>Agaricomycetes</taxon>
        <taxon>Agaricomycetidae</taxon>
        <taxon>Agaricales</taxon>
        <taxon>Tricholomatineae</taxon>
        <taxon>Lyophyllaceae</taxon>
        <taxon>Hypsizygus</taxon>
    </lineage>
</organism>
<dbReference type="EMBL" id="LUEZ02000113">
    <property type="protein sequence ID" value="RDB17136.1"/>
    <property type="molecule type" value="Genomic_DNA"/>
</dbReference>
<feature type="compositionally biased region" description="Polar residues" evidence="1">
    <location>
        <begin position="1"/>
        <end position="12"/>
    </location>
</feature>
<keyword evidence="3" id="KW-1185">Reference proteome</keyword>
<name>A0A369JE53_HYPMA</name>
<dbReference type="InParanoid" id="A0A369JE53"/>
<evidence type="ECO:0000313" key="2">
    <source>
        <dbReference type="EMBL" id="RDB17136.1"/>
    </source>
</evidence>
<dbReference type="Proteomes" id="UP000076154">
    <property type="component" value="Unassembled WGS sequence"/>
</dbReference>
<proteinExistence type="predicted"/>
<accession>A0A369JE53</accession>
<evidence type="ECO:0000313" key="3">
    <source>
        <dbReference type="Proteomes" id="UP000076154"/>
    </source>
</evidence>
<reference evidence="2" key="1">
    <citation type="submission" date="2018-04" db="EMBL/GenBank/DDBJ databases">
        <title>Whole genome sequencing of Hypsizygus marmoreus.</title>
        <authorList>
            <person name="Choi I.-G."/>
            <person name="Min B."/>
            <person name="Kim J.-G."/>
            <person name="Kim S."/>
            <person name="Oh Y.-L."/>
            <person name="Kong W.-S."/>
            <person name="Park H."/>
            <person name="Jeong J."/>
            <person name="Song E.-S."/>
        </authorList>
    </citation>
    <scope>NUCLEOTIDE SEQUENCE [LARGE SCALE GENOMIC DNA]</scope>
    <source>
        <strain evidence="2">51987-8</strain>
    </source>
</reference>
<evidence type="ECO:0000256" key="1">
    <source>
        <dbReference type="SAM" id="MobiDB-lite"/>
    </source>
</evidence>
<dbReference type="AlphaFoldDB" id="A0A369JE53"/>
<feature type="region of interest" description="Disordered" evidence="1">
    <location>
        <begin position="1"/>
        <end position="24"/>
    </location>
</feature>
<gene>
    <name evidence="2" type="ORF">Hypma_001883</name>
</gene>
<sequence>MRPAMLSTSCHASENDKFVQTPPHAKQSTSTIFNHRLSAVSLSLSRFQRCLIITSAQTRQSTPGPNNVGLNNLQYSVRHNGVSESRRLRSTSSILTRRLQSRSTAQVILPHPNPACQTNTTPPLLLNSPCSYSTPDVNSLSCHLNVVSSNLWPDTAAPRNWTNQPILFYYVQC</sequence>